<dbReference type="PANTHER" id="PTHR30569:SF0">
    <property type="entry name" value="CYTOSINE PERMEASE"/>
    <property type="match status" value="1"/>
</dbReference>
<gene>
    <name evidence="2" type="ORF">ACKVE0_03375</name>
    <name evidence="3" type="ORF">GA0116959_10129</name>
</gene>
<reference evidence="3 4" key="1">
    <citation type="submission" date="2016-08" db="EMBL/GenBank/DDBJ databases">
        <authorList>
            <person name="Seilhamer J.J."/>
        </authorList>
    </citation>
    <scope>NUCLEOTIDE SEQUENCE [LARGE SCALE GENOMIC DNA]</scope>
    <source>
        <strain evidence="3 4">ANC 4874</strain>
    </source>
</reference>
<name>A0A1C4GR47_9GAMM</name>
<keyword evidence="5" id="KW-1185">Reference proteome</keyword>
<dbReference type="Proteomes" id="UP000243661">
    <property type="component" value="Unassembled WGS sequence"/>
</dbReference>
<dbReference type="GO" id="GO:0015209">
    <property type="term" value="F:cytosine transmembrane transporter activity"/>
    <property type="evidence" value="ECO:0007669"/>
    <property type="project" value="InterPro"/>
</dbReference>
<feature type="transmembrane region" description="Helical" evidence="1">
    <location>
        <begin position="442"/>
        <end position="464"/>
    </location>
</feature>
<feature type="transmembrane region" description="Helical" evidence="1">
    <location>
        <begin position="265"/>
        <end position="290"/>
    </location>
</feature>
<feature type="transmembrane region" description="Helical" evidence="1">
    <location>
        <begin position="51"/>
        <end position="76"/>
    </location>
</feature>
<keyword evidence="1" id="KW-0812">Transmembrane</keyword>
<evidence type="ECO:0000313" key="5">
    <source>
        <dbReference type="Proteomes" id="UP001632339"/>
    </source>
</evidence>
<feature type="transmembrane region" description="Helical" evidence="1">
    <location>
        <begin position="115"/>
        <end position="142"/>
    </location>
</feature>
<feature type="transmembrane region" description="Helical" evidence="1">
    <location>
        <begin position="162"/>
        <end position="179"/>
    </location>
</feature>
<feature type="transmembrane region" description="Helical" evidence="1">
    <location>
        <begin position="348"/>
        <end position="372"/>
    </location>
</feature>
<dbReference type="Proteomes" id="UP001632339">
    <property type="component" value="Unassembled WGS sequence"/>
</dbReference>
<organism evidence="3 4">
    <name type="scientific">Acinetobacter albensis</name>
    <dbReference type="NCBI Taxonomy" id="1673609"/>
    <lineage>
        <taxon>Bacteria</taxon>
        <taxon>Pseudomonadati</taxon>
        <taxon>Pseudomonadota</taxon>
        <taxon>Gammaproteobacteria</taxon>
        <taxon>Moraxellales</taxon>
        <taxon>Moraxellaceae</taxon>
        <taxon>Acinetobacter</taxon>
    </lineage>
</organism>
<feature type="transmembrane region" description="Helical" evidence="1">
    <location>
        <begin position="418"/>
        <end position="436"/>
    </location>
</feature>
<dbReference type="Gene3D" id="1.10.4160.10">
    <property type="entry name" value="Hydantoin permease"/>
    <property type="match status" value="1"/>
</dbReference>
<dbReference type="PANTHER" id="PTHR30569">
    <property type="entry name" value="CYTOSINE TRANSPORTER CODB"/>
    <property type="match status" value="1"/>
</dbReference>
<feature type="transmembrane region" description="Helical" evidence="1">
    <location>
        <begin position="296"/>
        <end position="315"/>
    </location>
</feature>
<dbReference type="GO" id="GO:0005886">
    <property type="term" value="C:plasma membrane"/>
    <property type="evidence" value="ECO:0007669"/>
    <property type="project" value="TreeGrafter"/>
</dbReference>
<evidence type="ECO:0000256" key="1">
    <source>
        <dbReference type="SAM" id="Phobius"/>
    </source>
</evidence>
<feature type="transmembrane region" description="Helical" evidence="1">
    <location>
        <begin position="186"/>
        <end position="203"/>
    </location>
</feature>
<evidence type="ECO:0000313" key="2">
    <source>
        <dbReference type="EMBL" id="MFN0296575.1"/>
    </source>
</evidence>
<feature type="transmembrane region" description="Helical" evidence="1">
    <location>
        <begin position="223"/>
        <end position="244"/>
    </location>
</feature>
<dbReference type="InterPro" id="IPR030191">
    <property type="entry name" value="CodB"/>
</dbReference>
<reference evidence="2 5" key="2">
    <citation type="submission" date="2024-12" db="EMBL/GenBank/DDBJ databases">
        <title>C001-4G Acinetobacter sp. assembled genome.</title>
        <authorList>
            <person name="D'Arcy K."/>
            <person name="Kingdon A.D.H."/>
            <person name="Breen A."/>
            <person name="Mckeown C."/>
            <person name="Allman E."/>
            <person name="Sharma P."/>
            <person name="Mcleman A."/>
            <person name="Roberts A.P."/>
        </authorList>
    </citation>
    <scope>NUCLEOTIDE SEQUENCE [LARGE SCALE GENOMIC DNA]</scope>
    <source>
        <strain evidence="2 5">C1-4G</strain>
    </source>
</reference>
<evidence type="ECO:0000313" key="4">
    <source>
        <dbReference type="Proteomes" id="UP000243661"/>
    </source>
</evidence>
<feature type="transmembrane region" description="Helical" evidence="1">
    <location>
        <begin position="378"/>
        <end position="398"/>
    </location>
</feature>
<sequence length="486" mass="52817">MTINGNNVKLKYDGELANSTVLDEDAELDESMETEHDDYARSRVPDHAKRGAGAILSVLVGFVTAFFFVLVGGLFLNKSGALSTWIALAISFALLTVLNLIVARVASREGLTAELITRSCGFGSVGSVFTTLIYAGTFVIYAGAEGQILARSIDQIWDLPNQVWYIVVATMFVPMAWSGISSMTKILTWTVPVYVILLIWAIISGYQHNGGMPTGMFSAMPEGAVGGVIGVIVVLSALAGTIGINPFEASDYNRFVRSSEFKRKAFISVVLPYALLFFGAIPLGIYFSLITKSIDPSIYFIGLIGLIPGVALAWVSQIRVNLTNIHVSSVAYASGSEALGAKILGRRFWIIAVTIMTITLMWLDVLGNLYTFLEWTGIFLLSWLACVVADIVIVRGLLKIVTGPLEFRTHKIRRINPVGVCALLTGTVTASLIWILNDNPVISGMSAYVGFVVAFVVHVTLAYITKGRTYFIDQDDKRLLINKVKA</sequence>
<protein>
    <submittedName>
        <fullName evidence="2 3">Purine-cytosine permease</fullName>
    </submittedName>
</protein>
<proteinExistence type="predicted"/>
<keyword evidence="1" id="KW-0472">Membrane</keyword>
<keyword evidence="1" id="KW-1133">Transmembrane helix</keyword>
<dbReference type="OrthoDB" id="9810730at2"/>
<dbReference type="RefSeq" id="WP_092717010.1">
    <property type="nucleotide sequence ID" value="NZ_FMBK01000001.1"/>
</dbReference>
<dbReference type="EMBL" id="FMBK01000001">
    <property type="protein sequence ID" value="SCC70697.1"/>
    <property type="molecule type" value="Genomic_DNA"/>
</dbReference>
<dbReference type="AlphaFoldDB" id="A0A1C4GR47"/>
<feature type="transmembrane region" description="Helical" evidence="1">
    <location>
        <begin position="82"/>
        <end position="103"/>
    </location>
</feature>
<evidence type="ECO:0000313" key="3">
    <source>
        <dbReference type="EMBL" id="SCC70697.1"/>
    </source>
</evidence>
<dbReference type="EMBL" id="JBJXCW010000002">
    <property type="protein sequence ID" value="MFN0296575.1"/>
    <property type="molecule type" value="Genomic_DNA"/>
</dbReference>
<accession>A0A1C4GR47</accession>